<sequence length="217" mass="25787">MHSSYYDSILPNIEKNLYLQLIYVFNNPDICIDYIRDIQDEKIFLITSVTYQSTINLHHLPQLEKTYIFGTLSHDDVKQDLQYNIFRDMNNLCKQSEEDIELCEFDLICFSTFSDDTKSSIILTKKQAGFVFNNPDICIDYIRDIQDEKIFLITSVTYQSTINLYHLPQLEKIYIFDKLSYDDSKQNLQYNVFRDINNLCKQLKGDIEFCEFDLLCF</sequence>
<evidence type="ECO:0000313" key="2">
    <source>
        <dbReference type="Proteomes" id="UP000663845"/>
    </source>
</evidence>
<name>A0A815ECQ0_9BILA</name>
<gene>
    <name evidence="1" type="ORF">JYZ213_LOCUS32533</name>
</gene>
<organism evidence="1 2">
    <name type="scientific">Adineta steineri</name>
    <dbReference type="NCBI Taxonomy" id="433720"/>
    <lineage>
        <taxon>Eukaryota</taxon>
        <taxon>Metazoa</taxon>
        <taxon>Spiralia</taxon>
        <taxon>Gnathifera</taxon>
        <taxon>Rotifera</taxon>
        <taxon>Eurotatoria</taxon>
        <taxon>Bdelloidea</taxon>
        <taxon>Adinetida</taxon>
        <taxon>Adinetidae</taxon>
        <taxon>Adineta</taxon>
    </lineage>
</organism>
<protein>
    <submittedName>
        <fullName evidence="1">Uncharacterized protein</fullName>
    </submittedName>
</protein>
<dbReference type="AlphaFoldDB" id="A0A815ECQ0"/>
<proteinExistence type="predicted"/>
<comment type="caution">
    <text evidence="1">The sequence shown here is derived from an EMBL/GenBank/DDBJ whole genome shotgun (WGS) entry which is preliminary data.</text>
</comment>
<dbReference type="Proteomes" id="UP000663845">
    <property type="component" value="Unassembled WGS sequence"/>
</dbReference>
<accession>A0A815ECQ0</accession>
<reference evidence="1" key="1">
    <citation type="submission" date="2021-02" db="EMBL/GenBank/DDBJ databases">
        <authorList>
            <person name="Nowell W R."/>
        </authorList>
    </citation>
    <scope>NUCLEOTIDE SEQUENCE</scope>
</reference>
<evidence type="ECO:0000313" key="1">
    <source>
        <dbReference type="EMBL" id="CAF1305061.1"/>
    </source>
</evidence>
<dbReference type="EMBL" id="CAJNOG010000583">
    <property type="protein sequence ID" value="CAF1305061.1"/>
    <property type="molecule type" value="Genomic_DNA"/>
</dbReference>